<feature type="DNA-binding region" description="Homeobox" evidence="2">
    <location>
        <begin position="73"/>
        <end position="132"/>
    </location>
</feature>
<keyword evidence="6" id="KW-1185">Reference proteome</keyword>
<dbReference type="Gene3D" id="1.10.10.60">
    <property type="entry name" value="Homeodomain-like"/>
    <property type="match status" value="1"/>
</dbReference>
<dbReference type="PROSITE" id="PS50071">
    <property type="entry name" value="HOMEOBOX_2"/>
    <property type="match status" value="1"/>
</dbReference>
<keyword evidence="2 3" id="KW-0539">Nucleus</keyword>
<keyword evidence="2 3" id="KW-0371">Homeobox</keyword>
<feature type="region of interest" description="Disordered" evidence="4">
    <location>
        <begin position="184"/>
        <end position="205"/>
    </location>
</feature>
<feature type="region of interest" description="Disordered" evidence="4">
    <location>
        <begin position="239"/>
        <end position="273"/>
    </location>
</feature>
<dbReference type="SUPFAM" id="SSF46689">
    <property type="entry name" value="Homeodomain-like"/>
    <property type="match status" value="1"/>
</dbReference>
<feature type="compositionally biased region" description="Low complexity" evidence="4">
    <location>
        <begin position="52"/>
        <end position="62"/>
    </location>
</feature>
<dbReference type="Pfam" id="PF00046">
    <property type="entry name" value="Homeodomain"/>
    <property type="match status" value="1"/>
</dbReference>
<dbReference type="RefSeq" id="XP_006813705.1">
    <property type="nucleotide sequence ID" value="XM_006813642.1"/>
</dbReference>
<feature type="domain" description="Homeobox" evidence="5">
    <location>
        <begin position="71"/>
        <end position="131"/>
    </location>
</feature>
<dbReference type="PANTHER" id="PTHR24329">
    <property type="entry name" value="HOMEOBOX PROTEIN ARISTALESS"/>
    <property type="match status" value="1"/>
</dbReference>
<feature type="compositionally biased region" description="Low complexity" evidence="4">
    <location>
        <begin position="15"/>
        <end position="37"/>
    </location>
</feature>
<gene>
    <name evidence="7" type="primary">LOC102806735</name>
</gene>
<protein>
    <submittedName>
        <fullName evidence="7">Paired box protein Pax-6-like</fullName>
    </submittedName>
</protein>
<sequence>MSDSIHDSPTSLYAVSPGSSSRCSTPSSVSSLLSSSGPITGNDDECTRDDSPSLSNSSSSVDDNVRRKRQKGTGRGRITFYAYQLTGLTQVFEQEQYPDPAQRQKIADALELEFDTITRWFQNRRAKYRRERNNTVHVKEEGYGYSMSAKEGRQETTVTPPPTSSTLTNRQVILFRMDSILQPSPRAHFSGESTPTSTYKDAESPAPGFNSYYEYNPYYYPPYMHHYYPIVPAHSRTMYSPKTRGPNSGPPEQPLDLSCGEKKRSCDDNESGEPAFKRRKIVDDCKLLNSNFTRAEITPAIKHGSSREMFNRDSVYYSKFASMNNPSPYYSLFAYNYGKCQDVMRYDWATDGFGSMTSTPLHSSGHIPYGY</sequence>
<evidence type="ECO:0000259" key="5">
    <source>
        <dbReference type="PROSITE" id="PS50071"/>
    </source>
</evidence>
<reference evidence="7" key="1">
    <citation type="submission" date="2025-08" db="UniProtKB">
        <authorList>
            <consortium name="RefSeq"/>
        </authorList>
    </citation>
    <scope>IDENTIFICATION</scope>
    <source>
        <tissue evidence="7">Testes</tissue>
    </source>
</reference>
<evidence type="ECO:0000256" key="2">
    <source>
        <dbReference type="PROSITE-ProRule" id="PRU00108"/>
    </source>
</evidence>
<evidence type="ECO:0000256" key="1">
    <source>
        <dbReference type="ARBA" id="ARBA00004123"/>
    </source>
</evidence>
<feature type="region of interest" description="Disordered" evidence="4">
    <location>
        <begin position="1"/>
        <end position="72"/>
    </location>
</feature>
<evidence type="ECO:0000256" key="3">
    <source>
        <dbReference type="RuleBase" id="RU000682"/>
    </source>
</evidence>
<evidence type="ECO:0000313" key="6">
    <source>
        <dbReference type="Proteomes" id="UP000694865"/>
    </source>
</evidence>
<name>A0ABM0M114_SACKO</name>
<dbReference type="InterPro" id="IPR050649">
    <property type="entry name" value="Paired_Homeobox_TFs"/>
</dbReference>
<dbReference type="Proteomes" id="UP000694865">
    <property type="component" value="Unplaced"/>
</dbReference>
<dbReference type="InterPro" id="IPR009057">
    <property type="entry name" value="Homeodomain-like_sf"/>
</dbReference>
<comment type="subcellular location">
    <subcellularLocation>
        <location evidence="1 2 3">Nucleus</location>
    </subcellularLocation>
</comment>
<dbReference type="InterPro" id="IPR001356">
    <property type="entry name" value="HD"/>
</dbReference>
<keyword evidence="2 3" id="KW-0238">DNA-binding</keyword>
<proteinExistence type="predicted"/>
<accession>A0ABM0M114</accession>
<dbReference type="SMART" id="SM00389">
    <property type="entry name" value="HOX"/>
    <property type="match status" value="1"/>
</dbReference>
<dbReference type="GeneID" id="102806735"/>
<organism evidence="6 7">
    <name type="scientific">Saccoglossus kowalevskii</name>
    <name type="common">Acorn worm</name>
    <dbReference type="NCBI Taxonomy" id="10224"/>
    <lineage>
        <taxon>Eukaryota</taxon>
        <taxon>Metazoa</taxon>
        <taxon>Hemichordata</taxon>
        <taxon>Enteropneusta</taxon>
        <taxon>Harrimaniidae</taxon>
        <taxon>Saccoglossus</taxon>
    </lineage>
</organism>
<evidence type="ECO:0000256" key="4">
    <source>
        <dbReference type="SAM" id="MobiDB-lite"/>
    </source>
</evidence>
<dbReference type="CDD" id="cd00086">
    <property type="entry name" value="homeodomain"/>
    <property type="match status" value="1"/>
</dbReference>
<dbReference type="PANTHER" id="PTHR24329:SF543">
    <property type="entry name" value="FI01017P-RELATED"/>
    <property type="match status" value="1"/>
</dbReference>
<evidence type="ECO:0000313" key="7">
    <source>
        <dbReference type="RefSeq" id="XP_006813705.1"/>
    </source>
</evidence>